<evidence type="ECO:0000313" key="2">
    <source>
        <dbReference type="EMBL" id="GAB0057763.1"/>
    </source>
</evidence>
<dbReference type="Pfam" id="PF13466">
    <property type="entry name" value="STAS_2"/>
    <property type="match status" value="1"/>
</dbReference>
<dbReference type="EMBL" id="BAAFGK010000004">
    <property type="protein sequence ID" value="GAB0057763.1"/>
    <property type="molecule type" value="Genomic_DNA"/>
</dbReference>
<accession>A0ABQ0CA65</accession>
<organism evidence="2 3">
    <name type="scientific">Candidatus Magnetaquiglobus chichijimensis</name>
    <dbReference type="NCBI Taxonomy" id="3141448"/>
    <lineage>
        <taxon>Bacteria</taxon>
        <taxon>Pseudomonadati</taxon>
        <taxon>Pseudomonadota</taxon>
        <taxon>Magnetococcia</taxon>
        <taxon>Magnetococcales</taxon>
        <taxon>Candidatus Magnetaquicoccaceae</taxon>
        <taxon>Candidatus Magnetaquiglobus</taxon>
    </lineage>
</organism>
<dbReference type="InterPro" id="IPR002645">
    <property type="entry name" value="STAS_dom"/>
</dbReference>
<dbReference type="Gene3D" id="3.30.750.24">
    <property type="entry name" value="STAS domain"/>
    <property type="match status" value="1"/>
</dbReference>
<protein>
    <submittedName>
        <fullName evidence="2">STAS-domain containing protein</fullName>
    </submittedName>
</protein>
<dbReference type="CDD" id="cd07043">
    <property type="entry name" value="STAS_anti-anti-sigma_factors"/>
    <property type="match status" value="1"/>
</dbReference>
<evidence type="ECO:0000313" key="3">
    <source>
        <dbReference type="Proteomes" id="UP001628193"/>
    </source>
</evidence>
<gene>
    <name evidence="2" type="ORF">SIID45300_02095</name>
</gene>
<name>A0ABQ0CA65_9PROT</name>
<reference evidence="2 3" key="1">
    <citation type="submission" date="2024-09" db="EMBL/GenBank/DDBJ databases">
        <title>Draft genome sequence of Candidatus Magnetaquicoccaceae bacterium FCR-1.</title>
        <authorList>
            <person name="Shimoshige H."/>
            <person name="Shimamura S."/>
            <person name="Taoka A."/>
            <person name="Kobayashi H."/>
            <person name="Maekawa T."/>
        </authorList>
    </citation>
    <scope>NUCLEOTIDE SEQUENCE [LARGE SCALE GENOMIC DNA]</scope>
    <source>
        <strain evidence="2 3">FCR-1</strain>
    </source>
</reference>
<proteinExistence type="predicted"/>
<dbReference type="InterPro" id="IPR058548">
    <property type="entry name" value="MlaB-like_STAS"/>
</dbReference>
<dbReference type="Proteomes" id="UP001628193">
    <property type="component" value="Unassembled WGS sequence"/>
</dbReference>
<feature type="domain" description="STAS" evidence="1">
    <location>
        <begin position="1"/>
        <end position="99"/>
    </location>
</feature>
<dbReference type="RefSeq" id="WP_420905455.1">
    <property type="nucleotide sequence ID" value="NZ_BAAFGK010000004.1"/>
</dbReference>
<evidence type="ECO:0000259" key="1">
    <source>
        <dbReference type="PROSITE" id="PS50801"/>
    </source>
</evidence>
<dbReference type="SUPFAM" id="SSF52091">
    <property type="entry name" value="SpoIIaa-like"/>
    <property type="match status" value="1"/>
</dbReference>
<dbReference type="PROSITE" id="PS50801">
    <property type="entry name" value="STAS"/>
    <property type="match status" value="1"/>
</dbReference>
<comment type="caution">
    <text evidence="2">The sequence shown here is derived from an EMBL/GenBank/DDBJ whole genome shotgun (WGS) entry which is preliminary data.</text>
</comment>
<sequence>MPITTHEEGNTVTILLDDKFVFSDHRAFRGTYQDRPSATHYIVDFRRVSYMDSSALGMLLLLKEEGAGGDRTRVKLLHCNEQVKKILEVANFSQLFILE</sequence>
<dbReference type="InterPro" id="IPR036513">
    <property type="entry name" value="STAS_dom_sf"/>
</dbReference>
<keyword evidence="3" id="KW-1185">Reference proteome</keyword>